<feature type="region of interest" description="Disordered" evidence="7">
    <location>
        <begin position="410"/>
        <end position="429"/>
    </location>
</feature>
<evidence type="ECO:0000313" key="10">
    <source>
        <dbReference type="EMBL" id="REE97740.1"/>
    </source>
</evidence>
<keyword evidence="6" id="KW-0443">Lipid metabolism</keyword>
<evidence type="ECO:0000313" key="11">
    <source>
        <dbReference type="Proteomes" id="UP000256661"/>
    </source>
</evidence>
<dbReference type="GO" id="GO:0004630">
    <property type="term" value="F:phospholipase D activity"/>
    <property type="evidence" value="ECO:0007669"/>
    <property type="project" value="UniProtKB-EC"/>
</dbReference>
<dbReference type="InterPro" id="IPR025202">
    <property type="entry name" value="PLD-like_dom"/>
</dbReference>
<evidence type="ECO:0000256" key="8">
    <source>
        <dbReference type="SAM" id="SignalP"/>
    </source>
</evidence>
<dbReference type="GO" id="GO:0016042">
    <property type="term" value="P:lipid catabolic process"/>
    <property type="evidence" value="ECO:0007669"/>
    <property type="project" value="UniProtKB-KW"/>
</dbReference>
<dbReference type="GO" id="GO:0016891">
    <property type="term" value="F:RNA endonuclease activity producing 5'-phosphomonoesters, hydrolytic mechanism"/>
    <property type="evidence" value="ECO:0007669"/>
    <property type="project" value="TreeGrafter"/>
</dbReference>
<dbReference type="SUPFAM" id="SSF56024">
    <property type="entry name" value="Phospholipase D/nuclease"/>
    <property type="match status" value="2"/>
</dbReference>
<dbReference type="OrthoDB" id="3740959at2"/>
<evidence type="ECO:0000256" key="1">
    <source>
        <dbReference type="ARBA" id="ARBA00000798"/>
    </source>
</evidence>
<evidence type="ECO:0000256" key="7">
    <source>
        <dbReference type="SAM" id="MobiDB-lite"/>
    </source>
</evidence>
<name>A0A3D9STD2_9ACTN</name>
<keyword evidence="8" id="KW-0732">Signal</keyword>
<dbReference type="EC" id="3.1.4.4" evidence="3"/>
<comment type="caution">
    <text evidence="10">The sequence shown here is derived from an EMBL/GenBank/DDBJ whole genome shotgun (WGS) entry which is preliminary data.</text>
</comment>
<evidence type="ECO:0000256" key="3">
    <source>
        <dbReference type="ARBA" id="ARBA00012027"/>
    </source>
</evidence>
<proteinExistence type="inferred from homology"/>
<dbReference type="Proteomes" id="UP000256661">
    <property type="component" value="Unassembled WGS sequence"/>
</dbReference>
<keyword evidence="11" id="KW-1185">Reference proteome</keyword>
<comment type="similarity">
    <text evidence="2">Belongs to the phospholipase D family.</text>
</comment>
<dbReference type="Pfam" id="PF13091">
    <property type="entry name" value="PLDc_2"/>
    <property type="match status" value="2"/>
</dbReference>
<keyword evidence="5" id="KW-0442">Lipid degradation</keyword>
<dbReference type="PANTHER" id="PTHR43856">
    <property type="entry name" value="CARDIOLIPIN HYDROLASE"/>
    <property type="match status" value="1"/>
</dbReference>
<sequence>MQITQLLKRKATISALALAPLFAVVPVTVHAATPDAAGAAHVTAKAAYSPPLGAVFNRPSAAGRGAENAIHDHLIRLIANTPARASIRVVMYHFSERPVADALVAADDRGVNVQVILDSTAAAGVTDVLRRGLSSTPAGSWVRKCKARKGCIGSGINHNKFFLFTKVGDKNKVVVQSSANMTFHNRTSYWNNAVTIAHGGLYDAYVNYFNKLRANIGNTRPGFWYTGTTAGPYKLYTFPRNGSDARTDTAVNVLQNVHCGKNPNLKTRIRVAQHQVSRDAIARELVRLKKAGCNVYLAFTHLDFNSSRPAVPGIIRGRLSGTIKQCRAANQWIHSKYMTIETGSGDYAGMRNKKFVFTGSHNFSNPALRTNDETWLRIDGPAIYRQYENNFDGGVYKACPKWDGRSVKGAPQSRGAALLSPQAEADTDG</sequence>
<evidence type="ECO:0000256" key="2">
    <source>
        <dbReference type="ARBA" id="ARBA00008664"/>
    </source>
</evidence>
<gene>
    <name evidence="10" type="ORF">DFJ69_3215</name>
</gene>
<dbReference type="InterPro" id="IPR051406">
    <property type="entry name" value="PLD_domain"/>
</dbReference>
<comment type="catalytic activity">
    <reaction evidence="1">
        <text>a 1,2-diacyl-sn-glycero-3-phosphocholine + H2O = a 1,2-diacyl-sn-glycero-3-phosphate + choline + H(+)</text>
        <dbReference type="Rhea" id="RHEA:14445"/>
        <dbReference type="ChEBI" id="CHEBI:15354"/>
        <dbReference type="ChEBI" id="CHEBI:15377"/>
        <dbReference type="ChEBI" id="CHEBI:15378"/>
        <dbReference type="ChEBI" id="CHEBI:57643"/>
        <dbReference type="ChEBI" id="CHEBI:58608"/>
        <dbReference type="EC" id="3.1.4.4"/>
    </reaction>
</comment>
<evidence type="ECO:0000256" key="5">
    <source>
        <dbReference type="ARBA" id="ARBA00022963"/>
    </source>
</evidence>
<dbReference type="EMBL" id="QTTT01000001">
    <property type="protein sequence ID" value="REE97740.1"/>
    <property type="molecule type" value="Genomic_DNA"/>
</dbReference>
<feature type="chain" id="PRO_5017642110" description="phospholipase D" evidence="8">
    <location>
        <begin position="32"/>
        <end position="429"/>
    </location>
</feature>
<protein>
    <recommendedName>
        <fullName evidence="3">phospholipase D</fullName>
        <ecNumber evidence="3">3.1.4.4</ecNumber>
    </recommendedName>
</protein>
<reference evidence="10 11" key="1">
    <citation type="submission" date="2018-08" db="EMBL/GenBank/DDBJ databases">
        <title>Sequencing the genomes of 1000 actinobacteria strains.</title>
        <authorList>
            <person name="Klenk H.-P."/>
        </authorList>
    </citation>
    <scope>NUCLEOTIDE SEQUENCE [LARGE SCALE GENOMIC DNA]</scope>
    <source>
        <strain evidence="10 11">DSM 43927</strain>
    </source>
</reference>
<feature type="domain" description="Phospholipase D-like" evidence="9">
    <location>
        <begin position="83"/>
        <end position="212"/>
    </location>
</feature>
<keyword evidence="4" id="KW-0378">Hydrolase</keyword>
<feature type="domain" description="Phospholipase D-like" evidence="9">
    <location>
        <begin position="266"/>
        <end position="392"/>
    </location>
</feature>
<evidence type="ECO:0000259" key="9">
    <source>
        <dbReference type="Pfam" id="PF13091"/>
    </source>
</evidence>
<evidence type="ECO:0000256" key="6">
    <source>
        <dbReference type="ARBA" id="ARBA00023098"/>
    </source>
</evidence>
<dbReference type="AlphaFoldDB" id="A0A3D9STD2"/>
<dbReference type="PANTHER" id="PTHR43856:SF1">
    <property type="entry name" value="MITOCHONDRIAL CARDIOLIPIN HYDROLASE"/>
    <property type="match status" value="1"/>
</dbReference>
<feature type="signal peptide" evidence="8">
    <location>
        <begin position="1"/>
        <end position="31"/>
    </location>
</feature>
<organism evidence="10 11">
    <name type="scientific">Thermomonospora umbrina</name>
    <dbReference type="NCBI Taxonomy" id="111806"/>
    <lineage>
        <taxon>Bacteria</taxon>
        <taxon>Bacillati</taxon>
        <taxon>Actinomycetota</taxon>
        <taxon>Actinomycetes</taxon>
        <taxon>Streptosporangiales</taxon>
        <taxon>Thermomonosporaceae</taxon>
        <taxon>Thermomonospora</taxon>
    </lineage>
</organism>
<dbReference type="Gene3D" id="3.30.870.10">
    <property type="entry name" value="Endonuclease Chain A"/>
    <property type="match status" value="2"/>
</dbReference>
<accession>A0A3D9STD2</accession>
<evidence type="ECO:0000256" key="4">
    <source>
        <dbReference type="ARBA" id="ARBA00022801"/>
    </source>
</evidence>